<dbReference type="SUPFAM" id="SSF52949">
    <property type="entry name" value="Macro domain-like"/>
    <property type="match status" value="1"/>
</dbReference>
<dbReference type="Pfam" id="PF02789">
    <property type="entry name" value="Peptidase_M17_N"/>
    <property type="match status" value="1"/>
</dbReference>
<dbReference type="GO" id="GO:0006508">
    <property type="term" value="P:proteolysis"/>
    <property type="evidence" value="ECO:0007669"/>
    <property type="project" value="UniProtKB-KW"/>
</dbReference>
<sequence>MINNSDLKLTAVSTDIKRVAADALVVGLAAAGSSKESPRIVASVLSRQDTAALERSLELAGATGKADDIVRLPAPEGTRADVVIATGLGTVGTDDIVPEETLRRAAGAVARQVTGLEKVLFALPAATTQSAAAVAEGIALGAYRFDNLRSEAEPETVLTEAIVATAAAVEEDLPAALKRAAVVGRAVRGVRDLVNTSSNLLYPETFAQAAYDAGKSQRLKVTVLDEKRLEKDGYGGIMGVGRGSERPPRLVKVEYSPSKPKQHLAIIGKGITFDTGGISLKPAANMHHMKSDMAGAATALQTILAVSELGLPLKMTVWLCLAENMPSGSATRPGDVVTMFNGKTVEILNTDAEGRLVMGDGLAAASNDKPDVILDIATLTGAQMVALGRRTTGLMGDAAIRDALKEAADAAGETAWPMPLPEELRPSISSEVADLANIGERFGGMMTAAVFLHEFVGEVDGEKIPWAHIDIAGPSFNDSAAFGYTPKNGTGTMVRTLVTYAESLAS</sequence>
<evidence type="ECO:0000256" key="7">
    <source>
        <dbReference type="ARBA" id="ARBA00049972"/>
    </source>
</evidence>
<dbReference type="SUPFAM" id="SSF53187">
    <property type="entry name" value="Zn-dependent exopeptidases"/>
    <property type="match status" value="1"/>
</dbReference>
<feature type="active site" evidence="8">
    <location>
        <position position="281"/>
    </location>
</feature>
<keyword evidence="8" id="KW-0464">Manganese</keyword>
<feature type="binding site" evidence="8">
    <location>
        <position position="274"/>
    </location>
    <ligand>
        <name>Mn(2+)</name>
        <dbReference type="ChEBI" id="CHEBI:29035"/>
        <label>1</label>
    </ligand>
</feature>
<name>A0A931DF29_9MICC</name>
<comment type="similarity">
    <text evidence="3 8">Belongs to the peptidase M17 family.</text>
</comment>
<dbReference type="Gene3D" id="3.40.630.10">
    <property type="entry name" value="Zn peptidases"/>
    <property type="match status" value="1"/>
</dbReference>
<evidence type="ECO:0000256" key="1">
    <source>
        <dbReference type="ARBA" id="ARBA00000135"/>
    </source>
</evidence>
<organism evidence="10 11">
    <name type="scientific">Zhihengliuella flava</name>
    <dbReference type="NCBI Taxonomy" id="1285193"/>
    <lineage>
        <taxon>Bacteria</taxon>
        <taxon>Bacillati</taxon>
        <taxon>Actinomycetota</taxon>
        <taxon>Actinomycetes</taxon>
        <taxon>Micrococcales</taxon>
        <taxon>Micrococcaceae</taxon>
        <taxon>Zhihengliuella</taxon>
    </lineage>
</organism>
<dbReference type="InterPro" id="IPR000819">
    <property type="entry name" value="Peptidase_M17_C"/>
</dbReference>
<comment type="function">
    <text evidence="7 8">Presumably involved in the processing and regular turnover of intracellular proteins. Catalyzes the removal of unsubstituted N-terminal amino acids from various peptides.</text>
</comment>
<evidence type="ECO:0000256" key="2">
    <source>
        <dbReference type="ARBA" id="ARBA00000967"/>
    </source>
</evidence>
<feature type="binding site" evidence="8">
    <location>
        <position position="269"/>
    </location>
    <ligand>
        <name>Mn(2+)</name>
        <dbReference type="ChEBI" id="CHEBI:29035"/>
        <label>2</label>
    </ligand>
</feature>
<dbReference type="InterPro" id="IPR043472">
    <property type="entry name" value="Macro_dom-like"/>
</dbReference>
<dbReference type="Gene3D" id="3.40.220.10">
    <property type="entry name" value="Leucine Aminopeptidase, subunit E, domain 1"/>
    <property type="match status" value="1"/>
</dbReference>
<keyword evidence="6 8" id="KW-0378">Hydrolase</keyword>
<dbReference type="Pfam" id="PF00883">
    <property type="entry name" value="Peptidase_M17"/>
    <property type="match status" value="1"/>
</dbReference>
<keyword evidence="8" id="KW-0963">Cytoplasm</keyword>
<keyword evidence="8" id="KW-0479">Metal-binding</keyword>
<proteinExistence type="inferred from homology"/>
<dbReference type="EC" id="3.4.11.10" evidence="8"/>
<dbReference type="GO" id="GO:0005737">
    <property type="term" value="C:cytoplasm"/>
    <property type="evidence" value="ECO:0007669"/>
    <property type="project" value="UniProtKB-SubCell"/>
</dbReference>
<evidence type="ECO:0000256" key="5">
    <source>
        <dbReference type="ARBA" id="ARBA00022670"/>
    </source>
</evidence>
<comment type="catalytic activity">
    <reaction evidence="2 8">
        <text>Release of an N-terminal amino acid, preferentially leucine, but not glutamic or aspartic acids.</text>
        <dbReference type="EC" id="3.4.11.10"/>
    </reaction>
</comment>
<feature type="binding site" evidence="8">
    <location>
        <position position="353"/>
    </location>
    <ligand>
        <name>Mn(2+)</name>
        <dbReference type="ChEBI" id="CHEBI:29035"/>
        <label>2</label>
    </ligand>
</feature>
<feature type="binding site" evidence="8">
    <location>
        <position position="292"/>
    </location>
    <ligand>
        <name>Mn(2+)</name>
        <dbReference type="ChEBI" id="CHEBI:29035"/>
        <label>2</label>
    </ligand>
</feature>
<dbReference type="InterPro" id="IPR008283">
    <property type="entry name" value="Peptidase_M17_N"/>
</dbReference>
<evidence type="ECO:0000256" key="6">
    <source>
        <dbReference type="ARBA" id="ARBA00022801"/>
    </source>
</evidence>
<dbReference type="InterPro" id="IPR011356">
    <property type="entry name" value="Leucine_aapep/pepB"/>
</dbReference>
<accession>A0A931DF29</accession>
<evidence type="ECO:0000313" key="10">
    <source>
        <dbReference type="EMBL" id="MBG6085665.1"/>
    </source>
</evidence>
<gene>
    <name evidence="8" type="primary">pepA</name>
    <name evidence="10" type="ORF">IW252_002432</name>
</gene>
<evidence type="ECO:0000256" key="8">
    <source>
        <dbReference type="HAMAP-Rule" id="MF_00181"/>
    </source>
</evidence>
<keyword evidence="5 8" id="KW-0645">Protease</keyword>
<evidence type="ECO:0000256" key="4">
    <source>
        <dbReference type="ARBA" id="ARBA00022438"/>
    </source>
</evidence>
<evidence type="ECO:0000256" key="3">
    <source>
        <dbReference type="ARBA" id="ARBA00009528"/>
    </source>
</evidence>
<dbReference type="RefSeq" id="WP_196836824.1">
    <property type="nucleotide sequence ID" value="NZ_JADOTZ010000001.1"/>
</dbReference>
<evidence type="ECO:0000313" key="11">
    <source>
        <dbReference type="Proteomes" id="UP000625033"/>
    </source>
</evidence>
<comment type="subcellular location">
    <subcellularLocation>
        <location evidence="8">Cytoplasm</location>
    </subcellularLocation>
</comment>
<dbReference type="InterPro" id="IPR023042">
    <property type="entry name" value="Peptidase_M17_leu_NH2_pept"/>
</dbReference>
<dbReference type="CDD" id="cd00433">
    <property type="entry name" value="Peptidase_M17"/>
    <property type="match status" value="1"/>
</dbReference>
<dbReference type="Proteomes" id="UP000625033">
    <property type="component" value="Unassembled WGS sequence"/>
</dbReference>
<feature type="active site" evidence="8">
    <location>
        <position position="355"/>
    </location>
</feature>
<dbReference type="PROSITE" id="PS00631">
    <property type="entry name" value="CYTOSOL_AP"/>
    <property type="match status" value="1"/>
</dbReference>
<dbReference type="PRINTS" id="PR00481">
    <property type="entry name" value="LAMNOPPTDASE"/>
</dbReference>
<dbReference type="EC" id="3.4.11.1" evidence="8"/>
<dbReference type="GO" id="GO:0070006">
    <property type="term" value="F:metalloaminopeptidase activity"/>
    <property type="evidence" value="ECO:0007669"/>
    <property type="project" value="InterPro"/>
</dbReference>
<keyword evidence="11" id="KW-1185">Reference proteome</keyword>
<dbReference type="NCBIfam" id="NF002073">
    <property type="entry name" value="PRK00913.1-2"/>
    <property type="match status" value="1"/>
</dbReference>
<dbReference type="PANTHER" id="PTHR11963:SF23">
    <property type="entry name" value="CYTOSOL AMINOPEPTIDASE"/>
    <property type="match status" value="1"/>
</dbReference>
<dbReference type="HAMAP" id="MF_00181">
    <property type="entry name" value="Cytosol_peptidase_M17"/>
    <property type="match status" value="1"/>
</dbReference>
<protein>
    <recommendedName>
        <fullName evidence="8">Probable cytosol aminopeptidase</fullName>
        <ecNumber evidence="8">3.4.11.1</ecNumber>
    </recommendedName>
    <alternativeName>
        <fullName evidence="8">Leucine aminopeptidase</fullName>
        <shortName evidence="8">LAP</shortName>
        <ecNumber evidence="8">3.4.11.10</ecNumber>
    </alternativeName>
    <alternativeName>
        <fullName evidence="8">Leucyl aminopeptidase</fullName>
    </alternativeName>
</protein>
<dbReference type="AlphaFoldDB" id="A0A931DF29"/>
<feature type="binding site" evidence="8">
    <location>
        <position position="353"/>
    </location>
    <ligand>
        <name>Mn(2+)</name>
        <dbReference type="ChEBI" id="CHEBI:29035"/>
        <label>1</label>
    </ligand>
</feature>
<feature type="binding site" evidence="8">
    <location>
        <position position="274"/>
    </location>
    <ligand>
        <name>Mn(2+)</name>
        <dbReference type="ChEBI" id="CHEBI:29035"/>
        <label>2</label>
    </ligand>
</feature>
<evidence type="ECO:0000259" key="9">
    <source>
        <dbReference type="PROSITE" id="PS00631"/>
    </source>
</evidence>
<comment type="catalytic activity">
    <reaction evidence="1 8">
        <text>Release of an N-terminal amino acid, Xaa-|-Yaa-, in which Xaa is preferably Leu, but may be other amino acids including Pro although not Arg or Lys, and Yaa may be Pro. Amino acid amides and methyl esters are also readily hydrolyzed, but rates on arylamides are exceedingly low.</text>
        <dbReference type="EC" id="3.4.11.1"/>
    </reaction>
</comment>
<feature type="binding site" evidence="8">
    <location>
        <position position="351"/>
    </location>
    <ligand>
        <name>Mn(2+)</name>
        <dbReference type="ChEBI" id="CHEBI:29035"/>
        <label>1</label>
    </ligand>
</feature>
<dbReference type="PANTHER" id="PTHR11963">
    <property type="entry name" value="LEUCINE AMINOPEPTIDASE-RELATED"/>
    <property type="match status" value="1"/>
</dbReference>
<keyword evidence="4 8" id="KW-0031">Aminopeptidase</keyword>
<dbReference type="EMBL" id="JADOTZ010000001">
    <property type="protein sequence ID" value="MBG6085665.1"/>
    <property type="molecule type" value="Genomic_DNA"/>
</dbReference>
<reference evidence="10" key="1">
    <citation type="submission" date="2020-11" db="EMBL/GenBank/DDBJ databases">
        <title>Sequencing the genomes of 1000 actinobacteria strains.</title>
        <authorList>
            <person name="Klenk H.-P."/>
        </authorList>
    </citation>
    <scope>NUCLEOTIDE SEQUENCE</scope>
    <source>
        <strain evidence="10">DSM 26152</strain>
    </source>
</reference>
<comment type="cofactor">
    <cofactor evidence="8">
        <name>Mn(2+)</name>
        <dbReference type="ChEBI" id="CHEBI:29035"/>
    </cofactor>
    <text evidence="8">Binds 2 manganese ions per subunit.</text>
</comment>
<dbReference type="GO" id="GO:0030145">
    <property type="term" value="F:manganese ion binding"/>
    <property type="evidence" value="ECO:0007669"/>
    <property type="project" value="UniProtKB-UniRule"/>
</dbReference>
<feature type="domain" description="Cytosol aminopeptidase" evidence="9">
    <location>
        <begin position="349"/>
        <end position="356"/>
    </location>
</feature>
<comment type="caution">
    <text evidence="10">The sequence shown here is derived from an EMBL/GenBank/DDBJ whole genome shotgun (WGS) entry which is preliminary data.</text>
</comment>